<keyword evidence="1" id="KW-0343">GTPase activation</keyword>
<dbReference type="PRINTS" id="PR00405">
    <property type="entry name" value="REVINTRACTNG"/>
</dbReference>
<evidence type="ECO:0000256" key="2">
    <source>
        <dbReference type="ARBA" id="ARBA00022723"/>
    </source>
</evidence>
<dbReference type="GO" id="GO:0008270">
    <property type="term" value="F:zinc ion binding"/>
    <property type="evidence" value="ECO:0007669"/>
    <property type="project" value="UniProtKB-KW"/>
</dbReference>
<dbReference type="EMBL" id="MPUH01000696">
    <property type="protein sequence ID" value="OMJ75335.1"/>
    <property type="molecule type" value="Genomic_DNA"/>
</dbReference>
<dbReference type="GO" id="GO:0030100">
    <property type="term" value="P:regulation of endocytosis"/>
    <property type="evidence" value="ECO:0007669"/>
    <property type="project" value="TreeGrafter"/>
</dbReference>
<keyword evidence="4" id="KW-0862">Zinc</keyword>
<evidence type="ECO:0000256" key="1">
    <source>
        <dbReference type="ARBA" id="ARBA00022468"/>
    </source>
</evidence>
<dbReference type="Pfam" id="PF01412">
    <property type="entry name" value="ArfGap"/>
    <property type="match status" value="1"/>
</dbReference>
<evidence type="ECO:0000313" key="8">
    <source>
        <dbReference type="Proteomes" id="UP000187209"/>
    </source>
</evidence>
<proteinExistence type="predicted"/>
<dbReference type="GO" id="GO:0000139">
    <property type="term" value="C:Golgi membrane"/>
    <property type="evidence" value="ECO:0007669"/>
    <property type="project" value="TreeGrafter"/>
</dbReference>
<keyword evidence="2" id="KW-0479">Metal-binding</keyword>
<keyword evidence="8" id="KW-1185">Reference proteome</keyword>
<dbReference type="GO" id="GO:0005096">
    <property type="term" value="F:GTPase activator activity"/>
    <property type="evidence" value="ECO:0007669"/>
    <property type="project" value="UniProtKB-KW"/>
</dbReference>
<comment type="caution">
    <text evidence="7">The sequence shown here is derived from an EMBL/GenBank/DDBJ whole genome shotgun (WGS) entry which is preliminary data.</text>
</comment>
<accession>A0A1R2BFB4</accession>
<evidence type="ECO:0000259" key="6">
    <source>
        <dbReference type="PROSITE" id="PS50115"/>
    </source>
</evidence>
<evidence type="ECO:0000256" key="3">
    <source>
        <dbReference type="ARBA" id="ARBA00022771"/>
    </source>
</evidence>
<dbReference type="InterPro" id="IPR037278">
    <property type="entry name" value="ARFGAP/RecO"/>
</dbReference>
<dbReference type="PROSITE" id="PS50115">
    <property type="entry name" value="ARFGAP"/>
    <property type="match status" value="1"/>
</dbReference>
<evidence type="ECO:0000313" key="7">
    <source>
        <dbReference type="EMBL" id="OMJ75335.1"/>
    </source>
</evidence>
<evidence type="ECO:0000256" key="4">
    <source>
        <dbReference type="ARBA" id="ARBA00022833"/>
    </source>
</evidence>
<dbReference type="PANTHER" id="PTHR46395:SF1">
    <property type="entry name" value="ADP-RIBOSYLATION FACTOR GTPASE-ACTIVATING PROTEIN 1"/>
    <property type="match status" value="1"/>
</dbReference>
<dbReference type="Proteomes" id="UP000187209">
    <property type="component" value="Unassembled WGS sequence"/>
</dbReference>
<dbReference type="GO" id="GO:0032012">
    <property type="term" value="P:regulation of ARF protein signal transduction"/>
    <property type="evidence" value="ECO:0007669"/>
    <property type="project" value="TreeGrafter"/>
</dbReference>
<evidence type="ECO:0000256" key="5">
    <source>
        <dbReference type="PROSITE-ProRule" id="PRU00288"/>
    </source>
</evidence>
<sequence length="237" mass="26617">MLSEESIYQEILKIRAQDKNSSCVDCFTANPEFISVTFGIFICQSCAKKHLMLGPSISRVISLTSNLSSEDLISIQSGGNSALLTFFNYYKISSFPIEYKYCTSAATFYQDMLKHISKGQDYPKDLLSIYEGQTLYHKIQENAYGIIEVEFNQNNQNPNLLNQNNLPESNPIPENSSSISSFFKNIGDNINNTFETVASTPLSTYFNNIITGLNIATNQIEIEIKEVGKDISNIFTE</sequence>
<dbReference type="OrthoDB" id="983479at2759"/>
<dbReference type="InterPro" id="IPR001164">
    <property type="entry name" value="ArfGAP_dom"/>
</dbReference>
<feature type="domain" description="Arf-GAP" evidence="6">
    <location>
        <begin position="8"/>
        <end position="88"/>
    </location>
</feature>
<dbReference type="SMART" id="SM00105">
    <property type="entry name" value="ArfGap"/>
    <property type="match status" value="1"/>
</dbReference>
<reference evidence="7 8" key="1">
    <citation type="submission" date="2016-11" db="EMBL/GenBank/DDBJ databases">
        <title>The macronuclear genome of Stentor coeruleus: a giant cell with tiny introns.</title>
        <authorList>
            <person name="Slabodnick M."/>
            <person name="Ruby J.G."/>
            <person name="Reiff S.B."/>
            <person name="Swart E.C."/>
            <person name="Gosai S."/>
            <person name="Prabakaran S."/>
            <person name="Witkowska E."/>
            <person name="Larue G.E."/>
            <person name="Fisher S."/>
            <person name="Freeman R.M."/>
            <person name="Gunawardena J."/>
            <person name="Chu W."/>
            <person name="Stover N.A."/>
            <person name="Gregory B.D."/>
            <person name="Nowacki M."/>
            <person name="Derisi J."/>
            <person name="Roy S.W."/>
            <person name="Marshall W.F."/>
            <person name="Sood P."/>
        </authorList>
    </citation>
    <scope>NUCLEOTIDE SEQUENCE [LARGE SCALE GENOMIC DNA]</scope>
    <source>
        <strain evidence="7">WM001</strain>
    </source>
</reference>
<name>A0A1R2BFB4_9CILI</name>
<gene>
    <name evidence="7" type="ORF">SteCoe_25531</name>
</gene>
<dbReference type="Gene3D" id="1.10.220.150">
    <property type="entry name" value="Arf GTPase activating protein"/>
    <property type="match status" value="1"/>
</dbReference>
<protein>
    <recommendedName>
        <fullName evidence="6">Arf-GAP domain-containing protein</fullName>
    </recommendedName>
</protein>
<keyword evidence="3 5" id="KW-0863">Zinc-finger</keyword>
<dbReference type="InterPro" id="IPR038508">
    <property type="entry name" value="ArfGAP_dom_sf"/>
</dbReference>
<organism evidence="7 8">
    <name type="scientific">Stentor coeruleus</name>
    <dbReference type="NCBI Taxonomy" id="5963"/>
    <lineage>
        <taxon>Eukaryota</taxon>
        <taxon>Sar</taxon>
        <taxon>Alveolata</taxon>
        <taxon>Ciliophora</taxon>
        <taxon>Postciliodesmatophora</taxon>
        <taxon>Heterotrichea</taxon>
        <taxon>Heterotrichida</taxon>
        <taxon>Stentoridae</taxon>
        <taxon>Stentor</taxon>
    </lineage>
</organism>
<dbReference type="AlphaFoldDB" id="A0A1R2BFB4"/>
<dbReference type="SUPFAM" id="SSF57863">
    <property type="entry name" value="ArfGap/RecO-like zinc finger"/>
    <property type="match status" value="1"/>
</dbReference>
<dbReference type="PANTHER" id="PTHR46395">
    <property type="entry name" value="ADP-RIBOSYLATION FACTOR GTPASE-ACTIVATING PROTEIN 1"/>
    <property type="match status" value="1"/>
</dbReference>